<dbReference type="SUPFAM" id="SSF57667">
    <property type="entry name" value="beta-beta-alpha zinc fingers"/>
    <property type="match status" value="2"/>
</dbReference>
<dbReference type="PROSITE" id="PS50157">
    <property type="entry name" value="ZINC_FINGER_C2H2_2"/>
    <property type="match status" value="1"/>
</dbReference>
<reference evidence="11 12" key="1">
    <citation type="journal article" date="2012" name="Science">
        <title>The Paleozoic origin of enzymatic lignin decomposition reconstructed from 31 fungal genomes.</title>
        <authorList>
            <person name="Floudas D."/>
            <person name="Binder M."/>
            <person name="Riley R."/>
            <person name="Barry K."/>
            <person name="Blanchette R.A."/>
            <person name="Henrissat B."/>
            <person name="Martinez A.T."/>
            <person name="Otillar R."/>
            <person name="Spatafora J.W."/>
            <person name="Yadav J.S."/>
            <person name="Aerts A."/>
            <person name="Benoit I."/>
            <person name="Boyd A."/>
            <person name="Carlson A."/>
            <person name="Copeland A."/>
            <person name="Coutinho P.M."/>
            <person name="de Vries R.P."/>
            <person name="Ferreira P."/>
            <person name="Findley K."/>
            <person name="Foster B."/>
            <person name="Gaskell J."/>
            <person name="Glotzer D."/>
            <person name="Gorecki P."/>
            <person name="Heitman J."/>
            <person name="Hesse C."/>
            <person name="Hori C."/>
            <person name="Igarashi K."/>
            <person name="Jurgens J.A."/>
            <person name="Kallen N."/>
            <person name="Kersten P."/>
            <person name="Kohler A."/>
            <person name="Kuees U."/>
            <person name="Kumar T.K.A."/>
            <person name="Kuo A."/>
            <person name="LaButti K."/>
            <person name="Larrondo L.F."/>
            <person name="Lindquist E."/>
            <person name="Ling A."/>
            <person name="Lombard V."/>
            <person name="Lucas S."/>
            <person name="Lundell T."/>
            <person name="Martin R."/>
            <person name="McLaughlin D.J."/>
            <person name="Morgenstern I."/>
            <person name="Morin E."/>
            <person name="Murat C."/>
            <person name="Nagy L.G."/>
            <person name="Nolan M."/>
            <person name="Ohm R.A."/>
            <person name="Patyshakuliyeva A."/>
            <person name="Rokas A."/>
            <person name="Ruiz-Duenas F.J."/>
            <person name="Sabat G."/>
            <person name="Salamov A."/>
            <person name="Samejima M."/>
            <person name="Schmutz J."/>
            <person name="Slot J.C."/>
            <person name="St John F."/>
            <person name="Stenlid J."/>
            <person name="Sun H."/>
            <person name="Sun S."/>
            <person name="Syed K."/>
            <person name="Tsang A."/>
            <person name="Wiebenga A."/>
            <person name="Young D."/>
            <person name="Pisabarro A."/>
            <person name="Eastwood D.C."/>
            <person name="Martin F."/>
            <person name="Cullen D."/>
            <person name="Grigoriev I.V."/>
            <person name="Hibbett D.S."/>
        </authorList>
    </citation>
    <scope>NUCLEOTIDE SEQUENCE [LARGE SCALE GENOMIC DNA]</scope>
    <source>
        <strain evidence="11 12">MD-104</strain>
    </source>
</reference>
<dbReference type="GO" id="GO:0008270">
    <property type="term" value="F:zinc ion binding"/>
    <property type="evidence" value="ECO:0007669"/>
    <property type="project" value="UniProtKB-KW"/>
</dbReference>
<dbReference type="GO" id="GO:0003676">
    <property type="term" value="F:nucleic acid binding"/>
    <property type="evidence" value="ECO:0007669"/>
    <property type="project" value="InterPro"/>
</dbReference>
<dbReference type="Pfam" id="PF12756">
    <property type="entry name" value="zf-C2H2_2"/>
    <property type="match status" value="1"/>
</dbReference>
<evidence type="ECO:0000256" key="5">
    <source>
        <dbReference type="ARBA" id="ARBA00022737"/>
    </source>
</evidence>
<keyword evidence="6" id="KW-0862">Zinc</keyword>
<feature type="domain" description="C2H2-type" evidence="10">
    <location>
        <begin position="71"/>
        <end position="100"/>
    </location>
</feature>
<evidence type="ECO:0000256" key="2">
    <source>
        <dbReference type="ARBA" id="ARBA00022490"/>
    </source>
</evidence>
<dbReference type="PANTHER" id="PTHR13182">
    <property type="entry name" value="ZINC FINGER PROTEIN 622"/>
    <property type="match status" value="1"/>
</dbReference>
<dbReference type="STRING" id="742152.A0A2H3JNF4"/>
<evidence type="ECO:0000313" key="12">
    <source>
        <dbReference type="Proteomes" id="UP000218811"/>
    </source>
</evidence>
<evidence type="ECO:0000259" key="10">
    <source>
        <dbReference type="PROSITE" id="PS50157"/>
    </source>
</evidence>
<evidence type="ECO:0000256" key="8">
    <source>
        <dbReference type="PROSITE-ProRule" id="PRU00042"/>
    </source>
</evidence>
<keyword evidence="8" id="KW-0863">Zinc-finger</keyword>
<feature type="region of interest" description="Disordered" evidence="9">
    <location>
        <begin position="283"/>
        <end position="315"/>
    </location>
</feature>
<dbReference type="InterPro" id="IPR013087">
    <property type="entry name" value="Znf_C2H2_type"/>
</dbReference>
<proteinExistence type="inferred from homology"/>
<dbReference type="OrthoDB" id="19329at2759"/>
<feature type="region of interest" description="Disordered" evidence="9">
    <location>
        <begin position="106"/>
        <end position="160"/>
    </location>
</feature>
<dbReference type="OMA" id="NATHMER"/>
<dbReference type="InterPro" id="IPR003604">
    <property type="entry name" value="Matrin/U1-like-C_Znf_C2H2"/>
</dbReference>
<comment type="subcellular location">
    <subcellularLocation>
        <location evidence="1">Cytoplasm</location>
    </subcellularLocation>
</comment>
<dbReference type="InterPro" id="IPR040025">
    <property type="entry name" value="Znf622/Rei1/Reh1"/>
</dbReference>
<dbReference type="PANTHER" id="PTHR13182:SF8">
    <property type="entry name" value="CYTOPLASMIC 60S SUBUNIT BIOGENESIS FACTOR ZNF622"/>
    <property type="match status" value="1"/>
</dbReference>
<dbReference type="InterPro" id="IPR036236">
    <property type="entry name" value="Znf_C2H2_sf"/>
</dbReference>
<evidence type="ECO:0000256" key="6">
    <source>
        <dbReference type="ARBA" id="ARBA00022833"/>
    </source>
</evidence>
<keyword evidence="12" id="KW-1185">Reference proteome</keyword>
<accession>A0A2H3JNF4</accession>
<dbReference type="PROSITE" id="PS00028">
    <property type="entry name" value="ZINC_FINGER_C2H2_1"/>
    <property type="match status" value="1"/>
</dbReference>
<evidence type="ECO:0000256" key="4">
    <source>
        <dbReference type="ARBA" id="ARBA00022723"/>
    </source>
</evidence>
<name>A0A2H3JNF4_WOLCO</name>
<dbReference type="SMART" id="SM00451">
    <property type="entry name" value="ZnF_U1"/>
    <property type="match status" value="2"/>
</dbReference>
<dbReference type="Pfam" id="PF12874">
    <property type="entry name" value="zf-met"/>
    <property type="match status" value="1"/>
</dbReference>
<organism evidence="11 12">
    <name type="scientific">Wolfiporia cocos (strain MD-104)</name>
    <name type="common">Brown rot fungus</name>
    <dbReference type="NCBI Taxonomy" id="742152"/>
    <lineage>
        <taxon>Eukaryota</taxon>
        <taxon>Fungi</taxon>
        <taxon>Dikarya</taxon>
        <taxon>Basidiomycota</taxon>
        <taxon>Agaricomycotina</taxon>
        <taxon>Agaricomycetes</taxon>
        <taxon>Polyporales</taxon>
        <taxon>Phaeolaceae</taxon>
        <taxon>Wolfiporia</taxon>
    </lineage>
</organism>
<dbReference type="Gene3D" id="3.30.160.60">
    <property type="entry name" value="Classic Zinc Finger"/>
    <property type="match status" value="1"/>
</dbReference>
<sequence>MEHNGSLFTCLSCSIAFHSAEDQREHYKSDHHRYNMKRRVAGLPPLSVVMFNQKVLERRAETAIMASPKGSTCEVCGKSYTTENAYRSHINSRKHKENELKAAAKAKVQHAPEPLREDTPMETSPAPVPAEKGVETQPSTSQPPPAVLKVDDSASEEQVNQTIDEKIAAARARLSTSQCLFCSSTSSTLDANLEHMLLAHSFFIPDTEYLVDLPGLLTYLGEKIAVGNVCIYCNGRGREFRTLDAVRKHMLDKGHCKIAYDSEEDRLEVSDYYDFTASYPDAEQRRERKAQHAAPKQTPKAALGEEEWVDTDDEDGEADEIVDADMDSASDASDDSFENQITYGDSHYELVLPTGARIGHRSLRRYYAQSFPRTPRGGKQEDPNSGAALVRRLLADKKSALVPVRGGFGAFGAGTEVVKARNRGEAKEAGRHVREFRDQRRREEFKTRVAFIHNHQKHFRDPLLQVRLLLANISPILMVVLHHSEHGPFGLKRMSYSVSYNLMVAYGTMNV</sequence>
<dbReference type="AlphaFoldDB" id="A0A2H3JNF4"/>
<evidence type="ECO:0000256" key="7">
    <source>
        <dbReference type="ARBA" id="ARBA00034126"/>
    </source>
</evidence>
<keyword evidence="3" id="KW-0690">Ribosome biogenesis</keyword>
<dbReference type="GO" id="GO:0042273">
    <property type="term" value="P:ribosomal large subunit biogenesis"/>
    <property type="evidence" value="ECO:0007669"/>
    <property type="project" value="TreeGrafter"/>
</dbReference>
<dbReference type="InterPro" id="IPR041661">
    <property type="entry name" value="ZN622/Rei1/Reh1_Znf-C2H2"/>
</dbReference>
<evidence type="ECO:0000256" key="9">
    <source>
        <dbReference type="SAM" id="MobiDB-lite"/>
    </source>
</evidence>
<dbReference type="EMBL" id="KB468146">
    <property type="protein sequence ID" value="PCH43710.1"/>
    <property type="molecule type" value="Genomic_DNA"/>
</dbReference>
<evidence type="ECO:0000256" key="3">
    <source>
        <dbReference type="ARBA" id="ARBA00022517"/>
    </source>
</evidence>
<keyword evidence="2" id="KW-0963">Cytoplasm</keyword>
<dbReference type="SMART" id="SM00355">
    <property type="entry name" value="ZnF_C2H2"/>
    <property type="match status" value="4"/>
</dbReference>
<gene>
    <name evidence="11" type="ORF">WOLCODRAFT_75118</name>
</gene>
<comment type="similarity">
    <text evidence="7">Belongs to the REI1 family.</text>
</comment>
<evidence type="ECO:0000313" key="11">
    <source>
        <dbReference type="EMBL" id="PCH43710.1"/>
    </source>
</evidence>
<feature type="compositionally biased region" description="Acidic residues" evidence="9">
    <location>
        <begin position="304"/>
        <end position="315"/>
    </location>
</feature>
<dbReference type="Proteomes" id="UP000218811">
    <property type="component" value="Unassembled WGS sequence"/>
</dbReference>
<keyword evidence="4" id="KW-0479">Metal-binding</keyword>
<dbReference type="GO" id="GO:0005737">
    <property type="term" value="C:cytoplasm"/>
    <property type="evidence" value="ECO:0007669"/>
    <property type="project" value="UniProtKB-SubCell"/>
</dbReference>
<dbReference type="GO" id="GO:0030687">
    <property type="term" value="C:preribosome, large subunit precursor"/>
    <property type="evidence" value="ECO:0007669"/>
    <property type="project" value="TreeGrafter"/>
</dbReference>
<keyword evidence="5" id="KW-0677">Repeat</keyword>
<protein>
    <submittedName>
        <fullName evidence="11">Cytoplasmic protein</fullName>
    </submittedName>
</protein>
<evidence type="ECO:0000256" key="1">
    <source>
        <dbReference type="ARBA" id="ARBA00004496"/>
    </source>
</evidence>